<evidence type="ECO:0000256" key="4">
    <source>
        <dbReference type="ARBA" id="ARBA00023163"/>
    </source>
</evidence>
<proteinExistence type="inferred from homology"/>
<dbReference type="PROSITE" id="PS50931">
    <property type="entry name" value="HTH_LYSR"/>
    <property type="match status" value="1"/>
</dbReference>
<keyword evidence="7" id="KW-1185">Reference proteome</keyword>
<dbReference type="InterPro" id="IPR000847">
    <property type="entry name" value="LysR_HTH_N"/>
</dbReference>
<keyword evidence="4" id="KW-0804">Transcription</keyword>
<name>B8IVQ0_METNO</name>
<dbReference type="Pfam" id="PF03466">
    <property type="entry name" value="LysR_substrate"/>
    <property type="match status" value="1"/>
</dbReference>
<dbReference type="FunFam" id="1.10.10.10:FF:000001">
    <property type="entry name" value="LysR family transcriptional regulator"/>
    <property type="match status" value="1"/>
</dbReference>
<keyword evidence="3" id="KW-0238">DNA-binding</keyword>
<geneLocation type="plasmid" evidence="6 7">
    <name>pMNOD01</name>
</geneLocation>
<dbReference type="GO" id="GO:0003677">
    <property type="term" value="F:DNA binding"/>
    <property type="evidence" value="ECO:0007669"/>
    <property type="project" value="UniProtKB-KW"/>
</dbReference>
<dbReference type="InterPro" id="IPR005119">
    <property type="entry name" value="LysR_subst-bd"/>
</dbReference>
<evidence type="ECO:0000256" key="1">
    <source>
        <dbReference type="ARBA" id="ARBA00009437"/>
    </source>
</evidence>
<reference evidence="7" key="1">
    <citation type="submission" date="2009-01" db="EMBL/GenBank/DDBJ databases">
        <title>Complete sequence of plasmid 1 of Methylobacterium nodulans ORS 2060.</title>
        <authorList>
            <consortium name="US DOE Joint Genome Institute"/>
            <person name="Lucas S."/>
            <person name="Copeland A."/>
            <person name="Lapidus A."/>
            <person name="Glavina del Rio T."/>
            <person name="Dalin E."/>
            <person name="Tice H."/>
            <person name="Bruce D."/>
            <person name="Goodwin L."/>
            <person name="Pitluck S."/>
            <person name="Sims D."/>
            <person name="Brettin T."/>
            <person name="Detter J.C."/>
            <person name="Han C."/>
            <person name="Larimer F."/>
            <person name="Land M."/>
            <person name="Hauser L."/>
            <person name="Kyrpides N."/>
            <person name="Ivanova N."/>
            <person name="Marx C.J."/>
            <person name="Richardson P."/>
        </authorList>
    </citation>
    <scope>NUCLEOTIDE SEQUENCE [LARGE SCALE GENOMIC DNA]</scope>
    <source>
        <strain evidence="7">LMG 21967 / CNCM I-2342 / ORS 2060</strain>
        <plasmid evidence="7">Plasmid pMNOD01</plasmid>
    </source>
</reference>
<dbReference type="InterPro" id="IPR050950">
    <property type="entry name" value="HTH-type_LysR_regulators"/>
</dbReference>
<evidence type="ECO:0000256" key="3">
    <source>
        <dbReference type="ARBA" id="ARBA00023125"/>
    </source>
</evidence>
<dbReference type="Pfam" id="PF00126">
    <property type="entry name" value="HTH_1"/>
    <property type="match status" value="1"/>
</dbReference>
<protein>
    <submittedName>
        <fullName evidence="6">Transcriptional regulator, LysR family</fullName>
    </submittedName>
</protein>
<dbReference type="PANTHER" id="PTHR30419:SF31">
    <property type="entry name" value="BLR3139 PROTEIN"/>
    <property type="match status" value="1"/>
</dbReference>
<evidence type="ECO:0000256" key="2">
    <source>
        <dbReference type="ARBA" id="ARBA00023015"/>
    </source>
</evidence>
<accession>B8IVQ0</accession>
<evidence type="ECO:0000313" key="7">
    <source>
        <dbReference type="Proteomes" id="UP000008207"/>
    </source>
</evidence>
<evidence type="ECO:0000259" key="5">
    <source>
        <dbReference type="PROSITE" id="PS50931"/>
    </source>
</evidence>
<keyword evidence="6" id="KW-0614">Plasmid</keyword>
<dbReference type="Gene3D" id="3.40.190.290">
    <property type="match status" value="1"/>
</dbReference>
<dbReference type="KEGG" id="mno:Mnod_8356"/>
<dbReference type="GO" id="GO:0003700">
    <property type="term" value="F:DNA-binding transcription factor activity"/>
    <property type="evidence" value="ECO:0007669"/>
    <property type="project" value="InterPro"/>
</dbReference>
<dbReference type="Gene3D" id="1.10.10.10">
    <property type="entry name" value="Winged helix-like DNA-binding domain superfamily/Winged helix DNA-binding domain"/>
    <property type="match status" value="1"/>
</dbReference>
<dbReference type="InterPro" id="IPR036388">
    <property type="entry name" value="WH-like_DNA-bd_sf"/>
</dbReference>
<dbReference type="AlphaFoldDB" id="B8IVQ0"/>
<dbReference type="SUPFAM" id="SSF53850">
    <property type="entry name" value="Periplasmic binding protein-like II"/>
    <property type="match status" value="1"/>
</dbReference>
<organism evidence="6 7">
    <name type="scientific">Methylobacterium nodulans (strain LMG 21967 / CNCM I-2342 / ORS 2060)</name>
    <dbReference type="NCBI Taxonomy" id="460265"/>
    <lineage>
        <taxon>Bacteria</taxon>
        <taxon>Pseudomonadati</taxon>
        <taxon>Pseudomonadota</taxon>
        <taxon>Alphaproteobacteria</taxon>
        <taxon>Hyphomicrobiales</taxon>
        <taxon>Methylobacteriaceae</taxon>
        <taxon>Methylobacterium</taxon>
    </lineage>
</organism>
<sequence>MFLRQFEYLLAVADEEHFGRAADRCHVTQPTLSVAIKHLESELGVQIFVRGRGHRLHGLTPDGELIIKWARKVVTLCEGMRAEIAAKHGNSPSRLRVGVTPSMSPVLPVLLQLVRAEHPEIITDVHCINNEVIRTGLSKLLLDVAFTYLDDDEVGRYKTLKICTEKLSLLVPDVAEFADQTSISWHEAAKMPLALLRPNLHERHFIDGVFASVGCHPMVRAESGSIMHLMFQVQFGGLCTIIPEHFTLMPGLHRGTKALQLIDPVVSREVGLLWAEDEVMTPLANLLVSAMKDLNKRGGLETILMNIGLEPCFRGQRDAHAPSIGAPFLASPECDLATARSKPPSDEIVWL</sequence>
<dbReference type="PANTHER" id="PTHR30419">
    <property type="entry name" value="HTH-TYPE TRANSCRIPTIONAL REGULATOR YBHD"/>
    <property type="match status" value="1"/>
</dbReference>
<feature type="domain" description="HTH lysR-type" evidence="5">
    <location>
        <begin position="1"/>
        <end position="59"/>
    </location>
</feature>
<comment type="similarity">
    <text evidence="1">Belongs to the LysR transcriptional regulatory family.</text>
</comment>
<dbReference type="GO" id="GO:0005829">
    <property type="term" value="C:cytosol"/>
    <property type="evidence" value="ECO:0007669"/>
    <property type="project" value="TreeGrafter"/>
</dbReference>
<gene>
    <name evidence="6" type="ordered locus">Mnod_8356</name>
</gene>
<dbReference type="EMBL" id="CP001350">
    <property type="protein sequence ID" value="ACL62490.1"/>
    <property type="molecule type" value="Genomic_DNA"/>
</dbReference>
<dbReference type="RefSeq" id="WP_015934038.1">
    <property type="nucleotide sequence ID" value="NC_011892.1"/>
</dbReference>
<dbReference type="OrthoDB" id="9775392at2"/>
<evidence type="ECO:0000313" key="6">
    <source>
        <dbReference type="EMBL" id="ACL62490.1"/>
    </source>
</evidence>
<dbReference type="SUPFAM" id="SSF46785">
    <property type="entry name" value="Winged helix' DNA-binding domain"/>
    <property type="match status" value="1"/>
</dbReference>
<dbReference type="Proteomes" id="UP000008207">
    <property type="component" value="Plasmid pMNOD01"/>
</dbReference>
<keyword evidence="2" id="KW-0805">Transcription regulation</keyword>
<dbReference type="PRINTS" id="PR00039">
    <property type="entry name" value="HTHLYSR"/>
</dbReference>
<dbReference type="CDD" id="cd05466">
    <property type="entry name" value="PBP2_LTTR_substrate"/>
    <property type="match status" value="1"/>
</dbReference>
<dbReference type="HOGENOM" id="CLU_039613_6_2_5"/>
<dbReference type="InterPro" id="IPR036390">
    <property type="entry name" value="WH_DNA-bd_sf"/>
</dbReference>